<dbReference type="PROSITE" id="PS50005">
    <property type="entry name" value="TPR"/>
    <property type="match status" value="1"/>
</dbReference>
<evidence type="ECO:0000256" key="4">
    <source>
        <dbReference type="SAM" id="MobiDB-lite"/>
    </source>
</evidence>
<dbReference type="AlphaFoldDB" id="A0A317EH88"/>
<protein>
    <recommendedName>
        <fullName evidence="7">Tetratricopeptide repeat protein</fullName>
    </recommendedName>
</protein>
<dbReference type="PRINTS" id="PR01441">
    <property type="entry name" value="CELLSNTHASEC"/>
</dbReference>
<evidence type="ECO:0000256" key="2">
    <source>
        <dbReference type="ARBA" id="ARBA00022803"/>
    </source>
</evidence>
<dbReference type="InterPro" id="IPR051012">
    <property type="entry name" value="CellSynth/LPSAsmb/PSIAsmb"/>
</dbReference>
<dbReference type="InterPro" id="IPR011990">
    <property type="entry name" value="TPR-like_helical_dom_sf"/>
</dbReference>
<accession>A0A317EH88</accession>
<dbReference type="PANTHER" id="PTHR45586:SF15">
    <property type="entry name" value="TPR REPEAT-CONTAINING PROTEIN YPIA"/>
    <property type="match status" value="1"/>
</dbReference>
<evidence type="ECO:0008006" key="7">
    <source>
        <dbReference type="Google" id="ProtNLM"/>
    </source>
</evidence>
<dbReference type="SMART" id="SM00028">
    <property type="entry name" value="TPR"/>
    <property type="match status" value="9"/>
</dbReference>
<dbReference type="OrthoDB" id="174989at2"/>
<dbReference type="Proteomes" id="UP000245461">
    <property type="component" value="Unassembled WGS sequence"/>
</dbReference>
<dbReference type="InterPro" id="IPR003921">
    <property type="entry name" value="Cell_synth_C"/>
</dbReference>
<evidence type="ECO:0000256" key="3">
    <source>
        <dbReference type="PROSITE-ProRule" id="PRU00339"/>
    </source>
</evidence>
<reference evidence="5 6" key="1">
    <citation type="submission" date="2018-05" db="EMBL/GenBank/DDBJ databases">
        <title>Zavarzinia sp. HR-AS.</title>
        <authorList>
            <person name="Lee Y."/>
            <person name="Jeon C.O."/>
        </authorList>
    </citation>
    <scope>NUCLEOTIDE SEQUENCE [LARGE SCALE GENOMIC DNA]</scope>
    <source>
        <strain evidence="5 6">HR-AS</strain>
    </source>
</reference>
<keyword evidence="6" id="KW-1185">Reference proteome</keyword>
<evidence type="ECO:0000313" key="5">
    <source>
        <dbReference type="EMBL" id="PWR25684.1"/>
    </source>
</evidence>
<dbReference type="PANTHER" id="PTHR45586">
    <property type="entry name" value="TPR REPEAT-CONTAINING PROTEIN PA4667"/>
    <property type="match status" value="1"/>
</dbReference>
<organism evidence="5 6">
    <name type="scientific">Zavarzinia aquatilis</name>
    <dbReference type="NCBI Taxonomy" id="2211142"/>
    <lineage>
        <taxon>Bacteria</taxon>
        <taxon>Pseudomonadati</taxon>
        <taxon>Pseudomonadota</taxon>
        <taxon>Alphaproteobacteria</taxon>
        <taxon>Rhodospirillales</taxon>
        <taxon>Zavarziniaceae</taxon>
        <taxon>Zavarzinia</taxon>
    </lineage>
</organism>
<dbReference type="GO" id="GO:0016020">
    <property type="term" value="C:membrane"/>
    <property type="evidence" value="ECO:0007669"/>
    <property type="project" value="InterPro"/>
</dbReference>
<dbReference type="GO" id="GO:0006011">
    <property type="term" value="P:UDP-alpha-D-glucose metabolic process"/>
    <property type="evidence" value="ECO:0007669"/>
    <property type="project" value="InterPro"/>
</dbReference>
<feature type="repeat" description="TPR" evidence="3">
    <location>
        <begin position="334"/>
        <end position="367"/>
    </location>
</feature>
<comment type="caution">
    <text evidence="5">The sequence shown here is derived from an EMBL/GenBank/DDBJ whole genome shotgun (WGS) entry which is preliminary data.</text>
</comment>
<sequence length="882" mass="94318">MTRSMTSTTSADLGRPGIRAGLFASLLLAAFGLGVPLGGAVAQNAPAGPAAAPEATSPSSLQSLQSLLDRASFWRQHGRPDLAQQLLEQVLSIDPANVEGIYQSGLVAIEAGEEQKAAGFLERLTALAPSDTRVDRLKQSLARGRISPALIEQARAATKAGDAAGAVAFYRQAFAGLPPPLEFAVEYYNALSGTEEGWAEARERLGALARRSPDDKGLQLDYAKALTYREVTRRDGIAMLARLAPTSEEAVRAWRNALLWLNAAPADEVLYRDYLAAHADDKDVADRLTVLTAPMKPDTADRAVSLAYTAVADKRYAEAEKLFLIALGFDANNTSALTGLASLKMNAGRQKEAQDYMDRAVAIDPSLKEQYSDLYRAGAFMSGYGAAQAAARAGRLDEAERLLRPLIGAGYKEQRLAVALMASVKERQRKYAEAEKLYRSVLKARPGDKDATAGLYRVLVAQNRMAEAKALEARVPADLRERMQGSLAAAEADKLRKEAEALAQAGNAAGARQAYNQAVSKLPGDPWLRLSYARFLLRQGDYQGADGLMTLASTGPAPSAEALHAAALYALDRGKPQEAAALLNRIPGPKRTRDIKALADDIALKNTLKAAQLAAASGNRDQAQATFRSLAQRKDLTPAMQGEIANALSELGDKPGALALARRELAKPLPAGAKFGDYAALLGVVAREGNESEIEPLVARLQPLARNDDDRRQLSALRNGLIADRADRARQAGRPQEAYDLLIPALQADPNNEGLQAALARVYSSAGMYGEATAIYDRLLTRAPGDRDLALQAFWAAMGEGDHDRARDLIDPLLDSGWQSSQLYYADGLLARAEGDTGQAIRSLEKAQALRAGELGVSLTDMSIRPGSPGTAPVPATYPPLR</sequence>
<dbReference type="Pfam" id="PF13181">
    <property type="entry name" value="TPR_8"/>
    <property type="match status" value="1"/>
</dbReference>
<keyword evidence="2 3" id="KW-0802">TPR repeat</keyword>
<dbReference type="Gene3D" id="1.25.40.10">
    <property type="entry name" value="Tetratricopeptide repeat domain"/>
    <property type="match status" value="5"/>
</dbReference>
<dbReference type="Pfam" id="PF14559">
    <property type="entry name" value="TPR_19"/>
    <property type="match status" value="4"/>
</dbReference>
<dbReference type="InterPro" id="IPR019734">
    <property type="entry name" value="TPR_rpt"/>
</dbReference>
<keyword evidence="1" id="KW-0677">Repeat</keyword>
<dbReference type="SUPFAM" id="SSF48452">
    <property type="entry name" value="TPR-like"/>
    <property type="match status" value="3"/>
</dbReference>
<name>A0A317EH88_9PROT</name>
<evidence type="ECO:0000256" key="1">
    <source>
        <dbReference type="ARBA" id="ARBA00022737"/>
    </source>
</evidence>
<feature type="region of interest" description="Disordered" evidence="4">
    <location>
        <begin position="861"/>
        <end position="882"/>
    </location>
</feature>
<dbReference type="EMBL" id="QGLE01000001">
    <property type="protein sequence ID" value="PWR25684.1"/>
    <property type="molecule type" value="Genomic_DNA"/>
</dbReference>
<proteinExistence type="predicted"/>
<evidence type="ECO:0000313" key="6">
    <source>
        <dbReference type="Proteomes" id="UP000245461"/>
    </source>
</evidence>
<gene>
    <name evidence="5" type="ORF">DKG74_01595</name>
</gene>